<dbReference type="Proteomes" id="UP000188184">
    <property type="component" value="Chromosome"/>
</dbReference>
<proteinExistence type="predicted"/>
<protein>
    <recommendedName>
        <fullName evidence="3">Lipoprotein</fullName>
    </recommendedName>
</protein>
<dbReference type="EMBL" id="CP019640">
    <property type="protein sequence ID" value="AQQ53126.1"/>
    <property type="molecule type" value="Genomic_DNA"/>
</dbReference>
<organism evidence="1 2">
    <name type="scientific">Planococcus lenghuensis</name>
    <dbReference type="NCBI Taxonomy" id="2213202"/>
    <lineage>
        <taxon>Bacteria</taxon>
        <taxon>Bacillati</taxon>
        <taxon>Bacillota</taxon>
        <taxon>Bacilli</taxon>
        <taxon>Bacillales</taxon>
        <taxon>Caryophanaceae</taxon>
        <taxon>Planococcus</taxon>
    </lineage>
</organism>
<keyword evidence="2" id="KW-1185">Reference proteome</keyword>
<dbReference type="OrthoDB" id="9909189at2"/>
<dbReference type="RefSeq" id="WP_077589010.1">
    <property type="nucleotide sequence ID" value="NZ_CP019640.1"/>
</dbReference>
<gene>
    <name evidence="1" type="ORF">B0X71_08475</name>
</gene>
<evidence type="ECO:0000313" key="1">
    <source>
        <dbReference type="EMBL" id="AQQ53126.1"/>
    </source>
</evidence>
<reference evidence="1 2" key="1">
    <citation type="submission" date="2017-02" db="EMBL/GenBank/DDBJ databases">
        <title>The complete genomic sequence of a novel cold adapted crude oil-degrading bacterium Planococcus qaidamina Y42.</title>
        <authorList>
            <person name="Yang R."/>
        </authorList>
    </citation>
    <scope>NUCLEOTIDE SEQUENCE [LARGE SCALE GENOMIC DNA]</scope>
    <source>
        <strain evidence="1 2">Y42</strain>
    </source>
</reference>
<dbReference type="PROSITE" id="PS51257">
    <property type="entry name" value="PROKAR_LIPOPROTEIN"/>
    <property type="match status" value="1"/>
</dbReference>
<dbReference type="KEGG" id="pmar:B0X71_08475"/>
<name>A0A1Q2KYC0_9BACL</name>
<evidence type="ECO:0008006" key="3">
    <source>
        <dbReference type="Google" id="ProtNLM"/>
    </source>
</evidence>
<evidence type="ECO:0000313" key="2">
    <source>
        <dbReference type="Proteomes" id="UP000188184"/>
    </source>
</evidence>
<accession>A0A1Q2KYC0</accession>
<dbReference type="AlphaFoldDB" id="A0A1Q2KYC0"/>
<sequence length="111" mass="12524">MKKKSSLAAMILIGVFLSGCSMLPPLITEDFSRLEVALGNELVIETEDPGRIQEVIQAINSSRRDETYTWELPEPIGHITFWQGGEVLELPLYEEGGVTLDQYFIYAELDF</sequence>